<dbReference type="EMBL" id="SMMG02000003">
    <property type="protein sequence ID" value="KAA3480283.1"/>
    <property type="molecule type" value="Genomic_DNA"/>
</dbReference>
<reference evidence="1" key="1">
    <citation type="submission" date="2019-08" db="EMBL/GenBank/DDBJ databases">
        <authorList>
            <person name="Liu F."/>
        </authorList>
    </citation>
    <scope>NUCLEOTIDE SEQUENCE [LARGE SCALE GENOMIC DNA]</scope>
    <source>
        <strain evidence="1">PA1801</strain>
        <tissue evidence="1">Leaf</tissue>
    </source>
</reference>
<protein>
    <submittedName>
        <fullName evidence="1">Uncharacterized protein</fullName>
    </submittedName>
</protein>
<name>A0A5B6WFS2_9ROSI</name>
<evidence type="ECO:0000313" key="1">
    <source>
        <dbReference type="EMBL" id="KAA3480283.1"/>
    </source>
</evidence>
<dbReference type="Proteomes" id="UP000325315">
    <property type="component" value="Unassembled WGS sequence"/>
</dbReference>
<organism evidence="1 2">
    <name type="scientific">Gossypium australe</name>
    <dbReference type="NCBI Taxonomy" id="47621"/>
    <lineage>
        <taxon>Eukaryota</taxon>
        <taxon>Viridiplantae</taxon>
        <taxon>Streptophyta</taxon>
        <taxon>Embryophyta</taxon>
        <taxon>Tracheophyta</taxon>
        <taxon>Spermatophyta</taxon>
        <taxon>Magnoliopsida</taxon>
        <taxon>eudicotyledons</taxon>
        <taxon>Gunneridae</taxon>
        <taxon>Pentapetalae</taxon>
        <taxon>rosids</taxon>
        <taxon>malvids</taxon>
        <taxon>Malvales</taxon>
        <taxon>Malvaceae</taxon>
        <taxon>Malvoideae</taxon>
        <taxon>Gossypium</taxon>
    </lineage>
</organism>
<dbReference type="AlphaFoldDB" id="A0A5B6WFS2"/>
<gene>
    <name evidence="1" type="ORF">EPI10_020731</name>
</gene>
<proteinExistence type="predicted"/>
<comment type="caution">
    <text evidence="1">The sequence shown here is derived from an EMBL/GenBank/DDBJ whole genome shotgun (WGS) entry which is preliminary data.</text>
</comment>
<sequence>MSISRTTQVVMTKNILQSIGCTRGALMNRTYENSYELIKNMVMNSCQWPTKQYRYGQKPSTVKAV</sequence>
<evidence type="ECO:0000313" key="2">
    <source>
        <dbReference type="Proteomes" id="UP000325315"/>
    </source>
</evidence>
<accession>A0A5B6WFS2</accession>
<keyword evidence="2" id="KW-1185">Reference proteome</keyword>